<name>A0A1T5NBW5_9BACT</name>
<dbReference type="EC" id="3.2.2.n1" evidence="2"/>
<dbReference type="GO" id="GO:0008714">
    <property type="term" value="F:AMP nucleosidase activity"/>
    <property type="evidence" value="ECO:0007669"/>
    <property type="project" value="UniProtKB-EC"/>
</dbReference>
<comment type="catalytic activity">
    <reaction evidence="1">
        <text>AMP + H2O = D-ribose 5-phosphate + adenine</text>
        <dbReference type="Rhea" id="RHEA:20129"/>
        <dbReference type="ChEBI" id="CHEBI:15377"/>
        <dbReference type="ChEBI" id="CHEBI:16708"/>
        <dbReference type="ChEBI" id="CHEBI:78346"/>
        <dbReference type="ChEBI" id="CHEBI:456215"/>
        <dbReference type="EC" id="3.2.2.4"/>
    </reaction>
</comment>
<dbReference type="InterPro" id="IPR052341">
    <property type="entry name" value="LOG_family_nucleotidases"/>
</dbReference>
<dbReference type="PANTHER" id="PTHR43393">
    <property type="entry name" value="CYTOKININ RIBOSIDE 5'-MONOPHOSPHATE PHOSPHORIBOHYDROLASE"/>
    <property type="match status" value="1"/>
</dbReference>
<dbReference type="GO" id="GO:0005829">
    <property type="term" value="C:cytosol"/>
    <property type="evidence" value="ECO:0007669"/>
    <property type="project" value="TreeGrafter"/>
</dbReference>
<keyword evidence="4" id="KW-1185">Reference proteome</keyword>
<accession>A0A1T5NBW5</accession>
<gene>
    <name evidence="3" type="ORF">SAMN05660461_1050</name>
</gene>
<dbReference type="Gene3D" id="3.40.50.450">
    <property type="match status" value="1"/>
</dbReference>
<evidence type="ECO:0000313" key="3">
    <source>
        <dbReference type="EMBL" id="SKC97936.1"/>
    </source>
</evidence>
<dbReference type="SUPFAM" id="SSF102405">
    <property type="entry name" value="MCP/YpsA-like"/>
    <property type="match status" value="1"/>
</dbReference>
<evidence type="ECO:0000256" key="1">
    <source>
        <dbReference type="ARBA" id="ARBA00000274"/>
    </source>
</evidence>
<dbReference type="InterPro" id="IPR005269">
    <property type="entry name" value="LOG"/>
</dbReference>
<keyword evidence="2" id="KW-0203">Cytokinin biosynthesis</keyword>
<dbReference type="InterPro" id="IPR031100">
    <property type="entry name" value="LOG_fam"/>
</dbReference>
<dbReference type="NCBIfam" id="TIGR00730">
    <property type="entry name" value="Rossman fold protein, TIGR00730 family"/>
    <property type="match status" value="1"/>
</dbReference>
<dbReference type="Pfam" id="PF03641">
    <property type="entry name" value="Lysine_decarbox"/>
    <property type="match status" value="1"/>
</dbReference>
<reference evidence="4" key="1">
    <citation type="submission" date="2017-02" db="EMBL/GenBank/DDBJ databases">
        <authorList>
            <person name="Varghese N."/>
            <person name="Submissions S."/>
        </authorList>
    </citation>
    <scope>NUCLEOTIDE SEQUENCE [LARGE SCALE GENOMIC DNA]</scope>
    <source>
        <strain evidence="4">DSM 18108</strain>
    </source>
</reference>
<organism evidence="3 4">
    <name type="scientific">Chitinophaga ginsengisegetis</name>
    <dbReference type="NCBI Taxonomy" id="393003"/>
    <lineage>
        <taxon>Bacteria</taxon>
        <taxon>Pseudomonadati</taxon>
        <taxon>Bacteroidota</taxon>
        <taxon>Chitinophagia</taxon>
        <taxon>Chitinophagales</taxon>
        <taxon>Chitinophagaceae</taxon>
        <taxon>Chitinophaga</taxon>
    </lineage>
</organism>
<dbReference type="Proteomes" id="UP000190166">
    <property type="component" value="Unassembled WGS sequence"/>
</dbReference>
<comment type="similarity">
    <text evidence="2">Belongs to the LOG family.</text>
</comment>
<evidence type="ECO:0000313" key="4">
    <source>
        <dbReference type="Proteomes" id="UP000190166"/>
    </source>
</evidence>
<evidence type="ECO:0000256" key="2">
    <source>
        <dbReference type="RuleBase" id="RU363015"/>
    </source>
</evidence>
<protein>
    <recommendedName>
        <fullName evidence="2">Cytokinin riboside 5'-monophosphate phosphoribohydrolase</fullName>
        <ecNumber evidence="2">3.2.2.n1</ecNumber>
    </recommendedName>
</protein>
<proteinExistence type="inferred from homology"/>
<dbReference type="RefSeq" id="WP_079468343.1">
    <property type="nucleotide sequence ID" value="NZ_FUZZ01000001.1"/>
</dbReference>
<dbReference type="GO" id="GO:0009691">
    <property type="term" value="P:cytokinin biosynthetic process"/>
    <property type="evidence" value="ECO:0007669"/>
    <property type="project" value="UniProtKB-UniRule"/>
</dbReference>
<dbReference type="EMBL" id="FUZZ01000001">
    <property type="protein sequence ID" value="SKC97936.1"/>
    <property type="molecule type" value="Genomic_DNA"/>
</dbReference>
<sequence>MQAVNINQQPSATLAELPGHEEKYFLEGPRSRAKEFSFSVKVLIEFIRGFRVLHFAGPCIAVFGSARVQPGSDYYETGRKTGAGIAKLGFTVMTGGGPGIMEAANRGAKEAGGKSVGCNISLPREQAANKYLDLQFNCRYFFVRKVLMFKYSYGFVILPGGIGTLDEFSEALTLIQTHKILNFPLVLLNRGYWEPLMPLFHKMIESYMIEPADLKYILLTDSVEEAMEHLQKYAVAQYHVKRRKEFRRFALLGE</sequence>
<dbReference type="PANTHER" id="PTHR43393:SF3">
    <property type="entry name" value="LYSINE DECARBOXYLASE-LIKE PROTEIN"/>
    <property type="match status" value="1"/>
</dbReference>
<keyword evidence="2" id="KW-0378">Hydrolase</keyword>
<dbReference type="STRING" id="393003.SAMN05660461_1050"/>
<dbReference type="AlphaFoldDB" id="A0A1T5NBW5"/>